<sequence length="1163" mass="136937">MDNFMNNEGKKKKNNNKRELCLFYSNIISIEKLLFAKQNIRTLIIIGQRDISSFSAISQLMELQELWIVECGIKDVPSFKENCLLKKLYLYSNEISRIPNLEVCSHLNVLYLSGNNIQKLENLGTLTWLQELNLANNKLERINKISWKKSELRSLNLAGNPLYFIKDIRYLSQLQKLNSLVFTDPLYGDCPLITFCNYRIYAINYLPHLKKLDHYKICEKERCWINYFFKKKIIYYNVLFHKQLNIYLSLLKGKYKKYEKEMLCSKNQLYAIEIEKNDQNYLKMQTYNESENIMLQMELNKKQLKEMREKLMLQFKILHQQLLISINYCGNINFVEYNDTSENTVIQLCKQFLQASLCPVMKDIGIIDLRLHKVTKVSNKEIDILNIYKNKNLLSDECDCMILKILAHPGVTDIQKWPFNFFQTDLFIEEEMMVTNCLAAADCDWLNKVFSIKKDKNILSNTCEKIRVCVLVQTPIFKSTEKIDNVHDCLHIKYTDYENNSNEICQIFKLTKENIKNPMFVIEYEYILHELTKKGEYKNSIITCTVNDIIFKCLSSSNIERCISYDRKVEIYNLVKICVSKQNINSIDIDLDLPNLREFDISYNQLDEFPNSRFMKNIQILNISFNNIRVLHVEETLPMLKELDISWNLLMHCLQCISIFKTYMSNMYKLKIYDNHFNDVTDPQLIEYLLHIYLPKLQNINNCKCENLILPQSYYPCAFNMCKINNKRHNKLIYLKHDTLKSMKKLKLLEKKNVEKTRYIHISHNVIAALNVLKRVKNVQELCVTCCLLSVFPFTKPLKYLIKLNLGSNFISNLNDFTQENFPTLKYLDLTDNLITNLKLMGSFHTLQEFYCGNNEIRNISQIDNVKTWQTLHIIDFCNNPINRNTLYKKFIIFHLSNIEYISGEYVRKSDISEARYIFGNKFDKYVLNKIYEADYLTNIIQLSLTDCSLSKVDLSAKILPQLESLDLSKNRITSLCGLHSFKYLHTLCLSYNCLEAFNDNDCENICIFSKLYTLFLDHNCIKSVINITKEKLPVIKHLFLNNNYLQDINEITDCSTLKSLTLDNNAIEILNVKDFIENDNLEFLSVENNKLTSLEFTKSFKKLRKLYIARNCLANDSEIQHLSLLKDLEEITFEGNPLYNEINRNKIIVQDFGIQDATIKEI</sequence>
<protein>
    <submittedName>
        <fullName evidence="4">Uncharacterized protein</fullName>
    </submittedName>
</protein>
<keyword evidence="1" id="KW-0433">Leucine-rich repeat</keyword>
<dbReference type="SMART" id="SM00365">
    <property type="entry name" value="LRR_SD22"/>
    <property type="match status" value="6"/>
</dbReference>
<dbReference type="SMART" id="SM00364">
    <property type="entry name" value="LRR_BAC"/>
    <property type="match status" value="5"/>
</dbReference>
<dbReference type="InterPro" id="IPR032675">
    <property type="entry name" value="LRR_dom_sf"/>
</dbReference>
<gene>
    <name evidence="4" type="ORF">QLX08_001485</name>
</gene>
<proteinExistence type="predicted"/>
<dbReference type="InterPro" id="IPR050836">
    <property type="entry name" value="SDS22/Internalin_LRR"/>
</dbReference>
<dbReference type="SUPFAM" id="SSF52058">
    <property type="entry name" value="L domain-like"/>
    <property type="match status" value="2"/>
</dbReference>
<dbReference type="PROSITE" id="PS51450">
    <property type="entry name" value="LRR"/>
    <property type="match status" value="7"/>
</dbReference>
<evidence type="ECO:0000313" key="4">
    <source>
        <dbReference type="EMBL" id="KAK9308641.1"/>
    </source>
</evidence>
<evidence type="ECO:0000256" key="1">
    <source>
        <dbReference type="ARBA" id="ARBA00022614"/>
    </source>
</evidence>
<name>A0AAW1AFU9_9HYME</name>
<dbReference type="PANTHER" id="PTHR46652">
    <property type="entry name" value="LEUCINE-RICH REPEAT AND IQ DOMAIN-CONTAINING PROTEIN 1-RELATED"/>
    <property type="match status" value="1"/>
</dbReference>
<comment type="caution">
    <text evidence="4">The sequence shown here is derived from an EMBL/GenBank/DDBJ whole genome shotgun (WGS) entry which is preliminary data.</text>
</comment>
<dbReference type="PANTHER" id="PTHR46652:SF3">
    <property type="entry name" value="LEUCINE-RICH REPEAT-CONTAINING PROTEIN 9"/>
    <property type="match status" value="1"/>
</dbReference>
<organism evidence="4 5">
    <name type="scientific">Tetragonisca angustula</name>
    <dbReference type="NCBI Taxonomy" id="166442"/>
    <lineage>
        <taxon>Eukaryota</taxon>
        <taxon>Metazoa</taxon>
        <taxon>Ecdysozoa</taxon>
        <taxon>Arthropoda</taxon>
        <taxon>Hexapoda</taxon>
        <taxon>Insecta</taxon>
        <taxon>Pterygota</taxon>
        <taxon>Neoptera</taxon>
        <taxon>Endopterygota</taxon>
        <taxon>Hymenoptera</taxon>
        <taxon>Apocrita</taxon>
        <taxon>Aculeata</taxon>
        <taxon>Apoidea</taxon>
        <taxon>Anthophila</taxon>
        <taxon>Apidae</taxon>
        <taxon>Tetragonisca</taxon>
    </lineage>
</organism>
<evidence type="ECO:0000313" key="5">
    <source>
        <dbReference type="Proteomes" id="UP001432146"/>
    </source>
</evidence>
<dbReference type="Gene3D" id="3.80.10.10">
    <property type="entry name" value="Ribonuclease Inhibitor"/>
    <property type="match status" value="6"/>
</dbReference>
<keyword evidence="5" id="KW-1185">Reference proteome</keyword>
<evidence type="ECO:0000256" key="2">
    <source>
        <dbReference type="ARBA" id="ARBA00022737"/>
    </source>
</evidence>
<dbReference type="Proteomes" id="UP001432146">
    <property type="component" value="Unassembled WGS sequence"/>
</dbReference>
<keyword evidence="3" id="KW-0175">Coiled coil</keyword>
<dbReference type="InterPro" id="IPR003591">
    <property type="entry name" value="Leu-rich_rpt_typical-subtyp"/>
</dbReference>
<feature type="coiled-coil region" evidence="3">
    <location>
        <begin position="287"/>
        <end position="321"/>
    </location>
</feature>
<reference evidence="4 5" key="1">
    <citation type="submission" date="2024-05" db="EMBL/GenBank/DDBJ databases">
        <title>The nuclear and mitochondrial genome assemblies of Tetragonisca angustula (Apidae: Meliponini), a tiny yet remarkable pollinator in the Neotropics.</title>
        <authorList>
            <person name="Ferrari R."/>
            <person name="Ricardo P.C."/>
            <person name="Dias F.C."/>
            <person name="Araujo N.S."/>
            <person name="Soares D.O."/>
            <person name="Zhou Q.-S."/>
            <person name="Zhu C.-D."/>
            <person name="Coutinho L."/>
            <person name="Airas M.C."/>
            <person name="Batista T.M."/>
        </authorList>
    </citation>
    <scope>NUCLEOTIDE SEQUENCE [LARGE SCALE GENOMIC DNA]</scope>
    <source>
        <strain evidence="4">ASF017062</strain>
        <tissue evidence="4">Abdomen</tissue>
    </source>
</reference>
<dbReference type="SUPFAM" id="SSF52075">
    <property type="entry name" value="Outer arm dynein light chain 1"/>
    <property type="match status" value="1"/>
</dbReference>
<dbReference type="InterPro" id="IPR001611">
    <property type="entry name" value="Leu-rich_rpt"/>
</dbReference>
<dbReference type="SMART" id="SM00369">
    <property type="entry name" value="LRR_TYP"/>
    <property type="match status" value="6"/>
</dbReference>
<dbReference type="AlphaFoldDB" id="A0AAW1AFU9"/>
<accession>A0AAW1AFU9</accession>
<dbReference type="EMBL" id="JAWNGG020000019">
    <property type="protein sequence ID" value="KAK9308641.1"/>
    <property type="molecule type" value="Genomic_DNA"/>
</dbReference>
<keyword evidence="2" id="KW-0677">Repeat</keyword>
<dbReference type="Pfam" id="PF14580">
    <property type="entry name" value="LRR_9"/>
    <property type="match status" value="1"/>
</dbReference>
<evidence type="ECO:0000256" key="3">
    <source>
        <dbReference type="SAM" id="Coils"/>
    </source>
</evidence>